<evidence type="ECO:0000256" key="1">
    <source>
        <dbReference type="SAM" id="Coils"/>
    </source>
</evidence>
<feature type="coiled-coil region" evidence="1">
    <location>
        <begin position="22"/>
        <end position="91"/>
    </location>
</feature>
<feature type="non-terminal residue" evidence="2">
    <location>
        <position position="1"/>
    </location>
</feature>
<dbReference type="EMBL" id="JAXCGZ010007908">
    <property type="protein sequence ID" value="KAK7078281.1"/>
    <property type="molecule type" value="Genomic_DNA"/>
</dbReference>
<proteinExistence type="predicted"/>
<sequence length="132" mass="15002">VITLEGSLAESMEAAETTKAMEKMLEVQLAAIQQEIARLLCETTQLKDCNIALHEQLSTRQIEIEQLHAEMRRKETELAELQHSRDLLANDAQVVVTAVKQWLQEQKMANAKLAGKLHQQNKQIMLVNTEKQ</sequence>
<keyword evidence="3" id="KW-1185">Reference proteome</keyword>
<dbReference type="Proteomes" id="UP001381693">
    <property type="component" value="Unassembled WGS sequence"/>
</dbReference>
<dbReference type="AlphaFoldDB" id="A0AAN8X8L7"/>
<accession>A0AAN8X8L7</accession>
<evidence type="ECO:0000313" key="2">
    <source>
        <dbReference type="EMBL" id="KAK7078281.1"/>
    </source>
</evidence>
<comment type="caution">
    <text evidence="2">The sequence shown here is derived from an EMBL/GenBank/DDBJ whole genome shotgun (WGS) entry which is preliminary data.</text>
</comment>
<organism evidence="2 3">
    <name type="scientific">Halocaridina rubra</name>
    <name type="common">Hawaiian red shrimp</name>
    <dbReference type="NCBI Taxonomy" id="373956"/>
    <lineage>
        <taxon>Eukaryota</taxon>
        <taxon>Metazoa</taxon>
        <taxon>Ecdysozoa</taxon>
        <taxon>Arthropoda</taxon>
        <taxon>Crustacea</taxon>
        <taxon>Multicrustacea</taxon>
        <taxon>Malacostraca</taxon>
        <taxon>Eumalacostraca</taxon>
        <taxon>Eucarida</taxon>
        <taxon>Decapoda</taxon>
        <taxon>Pleocyemata</taxon>
        <taxon>Caridea</taxon>
        <taxon>Atyoidea</taxon>
        <taxon>Atyidae</taxon>
        <taxon>Halocaridina</taxon>
    </lineage>
</organism>
<gene>
    <name evidence="2" type="ORF">SK128_000794</name>
</gene>
<protein>
    <submittedName>
        <fullName evidence="2">Uncharacterized protein</fullName>
    </submittedName>
</protein>
<evidence type="ECO:0000313" key="3">
    <source>
        <dbReference type="Proteomes" id="UP001381693"/>
    </source>
</evidence>
<reference evidence="2 3" key="1">
    <citation type="submission" date="2023-11" db="EMBL/GenBank/DDBJ databases">
        <title>Halocaridina rubra genome assembly.</title>
        <authorList>
            <person name="Smith C."/>
        </authorList>
    </citation>
    <scope>NUCLEOTIDE SEQUENCE [LARGE SCALE GENOMIC DNA]</scope>
    <source>
        <strain evidence="2">EP-1</strain>
        <tissue evidence="2">Whole</tissue>
    </source>
</reference>
<keyword evidence="1" id="KW-0175">Coiled coil</keyword>
<name>A0AAN8X8L7_HALRR</name>